<protein>
    <submittedName>
        <fullName evidence="1">(Mediterranean fruit fly) hypothetical protein</fullName>
    </submittedName>
</protein>
<sequence>MPMLTVLFVDFTYIRASEQASTHTQLIMNKPAHKNWSQIESNNNNYISMHINTIEIHATLAFISDSEIHALVLAPSMQLLFVEMSVSRLLSVYALTDVVTSKRMDKVGVKSLRLLEDVTREGSVIS</sequence>
<reference evidence="1" key="1">
    <citation type="submission" date="2020-11" db="EMBL/GenBank/DDBJ databases">
        <authorList>
            <person name="Whitehead M."/>
        </authorList>
    </citation>
    <scope>NUCLEOTIDE SEQUENCE</scope>
    <source>
        <strain evidence="1">EGII</strain>
    </source>
</reference>
<name>A0A811VAV8_CERCA</name>
<comment type="caution">
    <text evidence="1">The sequence shown here is derived from an EMBL/GenBank/DDBJ whole genome shotgun (WGS) entry which is preliminary data.</text>
</comment>
<evidence type="ECO:0000313" key="1">
    <source>
        <dbReference type="EMBL" id="CAD7011383.1"/>
    </source>
</evidence>
<evidence type="ECO:0000313" key="2">
    <source>
        <dbReference type="Proteomes" id="UP000606786"/>
    </source>
</evidence>
<dbReference type="EMBL" id="CAJHJT010000056">
    <property type="protein sequence ID" value="CAD7011383.1"/>
    <property type="molecule type" value="Genomic_DNA"/>
</dbReference>
<proteinExistence type="predicted"/>
<keyword evidence="2" id="KW-1185">Reference proteome</keyword>
<accession>A0A811VAV8</accession>
<dbReference type="Proteomes" id="UP000606786">
    <property type="component" value="Unassembled WGS sequence"/>
</dbReference>
<gene>
    <name evidence="1" type="ORF">CCAP1982_LOCUS19483</name>
</gene>
<organism evidence="1 2">
    <name type="scientific">Ceratitis capitata</name>
    <name type="common">Mediterranean fruit fly</name>
    <name type="synonym">Tephritis capitata</name>
    <dbReference type="NCBI Taxonomy" id="7213"/>
    <lineage>
        <taxon>Eukaryota</taxon>
        <taxon>Metazoa</taxon>
        <taxon>Ecdysozoa</taxon>
        <taxon>Arthropoda</taxon>
        <taxon>Hexapoda</taxon>
        <taxon>Insecta</taxon>
        <taxon>Pterygota</taxon>
        <taxon>Neoptera</taxon>
        <taxon>Endopterygota</taxon>
        <taxon>Diptera</taxon>
        <taxon>Brachycera</taxon>
        <taxon>Muscomorpha</taxon>
        <taxon>Tephritoidea</taxon>
        <taxon>Tephritidae</taxon>
        <taxon>Ceratitis</taxon>
        <taxon>Ceratitis</taxon>
    </lineage>
</organism>
<dbReference type="AlphaFoldDB" id="A0A811VAV8"/>